<dbReference type="PANTHER" id="PTHR14885:SF3">
    <property type="entry name" value="CILIA- AND FLAGELLA-ASSOCIATED PROTEIN 44"/>
    <property type="match status" value="1"/>
</dbReference>
<dbReference type="InterPro" id="IPR015943">
    <property type="entry name" value="WD40/YVTN_repeat-like_dom_sf"/>
</dbReference>
<evidence type="ECO:0000313" key="11">
    <source>
        <dbReference type="Proteomes" id="UP000002279"/>
    </source>
</evidence>
<protein>
    <submittedName>
        <fullName evidence="10">Uncharacterized protein</fullName>
    </submittedName>
</protein>
<keyword evidence="5 9" id="KW-0175">Coiled coil</keyword>
<dbReference type="Ensembl" id="ENSOANT00000023635.3">
    <property type="protein sequence ID" value="ENSOANP00000023631.2"/>
    <property type="gene ID" value="ENSOANG00000015011.3"/>
</dbReference>
<feature type="repeat" description="WD" evidence="8">
    <location>
        <begin position="92"/>
        <end position="133"/>
    </location>
</feature>
<dbReference type="PROSITE" id="PS00678">
    <property type="entry name" value="WD_REPEATS_1"/>
    <property type="match status" value="1"/>
</dbReference>
<dbReference type="InterPro" id="IPR019775">
    <property type="entry name" value="WD40_repeat_CS"/>
</dbReference>
<dbReference type="STRING" id="9258.ENSOANP00000023631"/>
<evidence type="ECO:0000256" key="2">
    <source>
        <dbReference type="ARBA" id="ARBA00022490"/>
    </source>
</evidence>
<reference evidence="10" key="2">
    <citation type="submission" date="2025-08" db="UniProtKB">
        <authorList>
            <consortium name="Ensembl"/>
        </authorList>
    </citation>
    <scope>IDENTIFICATION</scope>
    <source>
        <strain evidence="10">Glennie</strain>
    </source>
</reference>
<dbReference type="InParanoid" id="F6WXI8"/>
<organism evidence="10 11">
    <name type="scientific">Ornithorhynchus anatinus</name>
    <name type="common">Duckbill platypus</name>
    <dbReference type="NCBI Taxonomy" id="9258"/>
    <lineage>
        <taxon>Eukaryota</taxon>
        <taxon>Metazoa</taxon>
        <taxon>Chordata</taxon>
        <taxon>Craniata</taxon>
        <taxon>Vertebrata</taxon>
        <taxon>Euteleostomi</taxon>
        <taxon>Mammalia</taxon>
        <taxon>Monotremata</taxon>
        <taxon>Ornithorhynchidae</taxon>
        <taxon>Ornithorhynchus</taxon>
    </lineage>
</organism>
<keyword evidence="3 8" id="KW-0853">WD repeat</keyword>
<keyword evidence="2" id="KW-0963">Cytoplasm</keyword>
<dbReference type="FunFam" id="2.130.10.10:FF:000547">
    <property type="entry name" value="Cilia- and flagella-associated protein 44"/>
    <property type="match status" value="1"/>
</dbReference>
<dbReference type="OMA" id="PDPVCLF"/>
<dbReference type="PROSITE" id="PS50082">
    <property type="entry name" value="WD_REPEATS_2"/>
    <property type="match status" value="3"/>
</dbReference>
<name>F6WXI8_ORNAN</name>
<dbReference type="Gene3D" id="2.130.10.10">
    <property type="entry name" value="YVTN repeat-like/Quinoprotein amine dehydrogenase"/>
    <property type="match status" value="1"/>
</dbReference>
<feature type="repeat" description="WD" evidence="8">
    <location>
        <begin position="1"/>
        <end position="28"/>
    </location>
</feature>
<dbReference type="GO" id="GO:0005930">
    <property type="term" value="C:axoneme"/>
    <property type="evidence" value="ECO:0007669"/>
    <property type="project" value="UniProtKB-SubCell"/>
</dbReference>
<keyword evidence="6" id="KW-0206">Cytoskeleton</keyword>
<dbReference type="Proteomes" id="UP000002279">
    <property type="component" value="Chromosome 11"/>
</dbReference>
<evidence type="ECO:0000313" key="10">
    <source>
        <dbReference type="Ensembl" id="ENSOANP00000023631.2"/>
    </source>
</evidence>
<dbReference type="Bgee" id="ENSOANG00000015011">
    <property type="expression patterns" value="Expressed in testis and 1 other cell type or tissue"/>
</dbReference>
<dbReference type="Pfam" id="PF00400">
    <property type="entry name" value="WD40"/>
    <property type="match status" value="2"/>
</dbReference>
<dbReference type="HOGENOM" id="CLU_022959_0_0_1"/>
<reference evidence="10" key="3">
    <citation type="submission" date="2025-09" db="UniProtKB">
        <authorList>
            <consortium name="Ensembl"/>
        </authorList>
    </citation>
    <scope>IDENTIFICATION</scope>
    <source>
        <strain evidence="10">Glennie</strain>
    </source>
</reference>
<dbReference type="GeneTree" id="ENSGT00940000161555"/>
<dbReference type="AlphaFoldDB" id="F6WXI8"/>
<evidence type="ECO:0000256" key="9">
    <source>
        <dbReference type="SAM" id="Coils"/>
    </source>
</evidence>
<dbReference type="SUPFAM" id="SSF50978">
    <property type="entry name" value="WD40 repeat-like"/>
    <property type="match status" value="1"/>
</dbReference>
<evidence type="ECO:0000256" key="6">
    <source>
        <dbReference type="ARBA" id="ARBA00023212"/>
    </source>
</evidence>
<keyword evidence="4" id="KW-0677">Repeat</keyword>
<evidence type="ECO:0000256" key="3">
    <source>
        <dbReference type="ARBA" id="ARBA00022574"/>
    </source>
</evidence>
<dbReference type="InterPro" id="IPR001680">
    <property type="entry name" value="WD40_rpt"/>
</dbReference>
<keyword evidence="7" id="KW-0966">Cell projection</keyword>
<reference evidence="10 11" key="1">
    <citation type="journal article" date="2008" name="Nature">
        <title>Genome analysis of the platypus reveals unique signatures of evolution.</title>
        <authorList>
            <person name="Warren W.C."/>
            <person name="Hillier L.W."/>
            <person name="Marshall Graves J.A."/>
            <person name="Birney E."/>
            <person name="Ponting C.P."/>
            <person name="Grutzner F."/>
            <person name="Belov K."/>
            <person name="Miller W."/>
            <person name="Clarke L."/>
            <person name="Chinwalla A.T."/>
            <person name="Yang S.P."/>
            <person name="Heger A."/>
            <person name="Locke D.P."/>
            <person name="Miethke P."/>
            <person name="Waters P.D."/>
            <person name="Veyrunes F."/>
            <person name="Fulton L."/>
            <person name="Fulton B."/>
            <person name="Graves T."/>
            <person name="Wallis J."/>
            <person name="Puente X.S."/>
            <person name="Lopez-Otin C."/>
            <person name="Ordonez G.R."/>
            <person name="Eichler E.E."/>
            <person name="Chen L."/>
            <person name="Cheng Z."/>
            <person name="Deakin J.E."/>
            <person name="Alsop A."/>
            <person name="Thompson K."/>
            <person name="Kirby P."/>
            <person name="Papenfuss A.T."/>
            <person name="Wakefield M.J."/>
            <person name="Olender T."/>
            <person name="Lancet D."/>
            <person name="Huttley G.A."/>
            <person name="Smit A.F."/>
            <person name="Pask A."/>
            <person name="Temple-Smith P."/>
            <person name="Batzer M.A."/>
            <person name="Walker J.A."/>
            <person name="Konkel M.K."/>
            <person name="Harris R.S."/>
            <person name="Whittington C.M."/>
            <person name="Wong E.S."/>
            <person name="Gemmell N.J."/>
            <person name="Buschiazzo E."/>
            <person name="Vargas Jentzsch I.M."/>
            <person name="Merkel A."/>
            <person name="Schmitz J."/>
            <person name="Zemann A."/>
            <person name="Churakov G."/>
            <person name="Kriegs J.O."/>
            <person name="Brosius J."/>
            <person name="Murchison E.P."/>
            <person name="Sachidanandam R."/>
            <person name="Smith C."/>
            <person name="Hannon G.J."/>
            <person name="Tsend-Ayush E."/>
            <person name="McMillan D."/>
            <person name="Attenborough R."/>
            <person name="Rens W."/>
            <person name="Ferguson-Smith M."/>
            <person name="Lefevre C.M."/>
            <person name="Sharp J.A."/>
            <person name="Nicholas K.R."/>
            <person name="Ray D.A."/>
            <person name="Kube M."/>
            <person name="Reinhardt R."/>
            <person name="Pringle T.H."/>
            <person name="Taylor J."/>
            <person name="Jones R.C."/>
            <person name="Nixon B."/>
            <person name="Dacheux J.L."/>
            <person name="Niwa H."/>
            <person name="Sekita Y."/>
            <person name="Huang X."/>
            <person name="Stark A."/>
            <person name="Kheradpour P."/>
            <person name="Kellis M."/>
            <person name="Flicek P."/>
            <person name="Chen Y."/>
            <person name="Webber C."/>
            <person name="Hardison R."/>
            <person name="Nelson J."/>
            <person name="Hallsworth-Pepin K."/>
            <person name="Delehaunty K."/>
            <person name="Markovic C."/>
            <person name="Minx P."/>
            <person name="Feng Y."/>
            <person name="Kremitzki C."/>
            <person name="Mitreva M."/>
            <person name="Glasscock J."/>
            <person name="Wylie T."/>
            <person name="Wohldmann P."/>
            <person name="Thiru P."/>
            <person name="Nhan M.N."/>
            <person name="Pohl C.S."/>
            <person name="Smith S.M."/>
            <person name="Hou S."/>
            <person name="Nefedov M."/>
            <person name="de Jong P.J."/>
            <person name="Renfree M.B."/>
            <person name="Mardis E.R."/>
            <person name="Wilson R.K."/>
        </authorList>
    </citation>
    <scope>NUCLEOTIDE SEQUENCE [LARGE SCALE GENOMIC DNA]</scope>
    <source>
        <strain evidence="10 11">Glennie</strain>
    </source>
</reference>
<proteinExistence type="predicted"/>
<dbReference type="GO" id="GO:0003341">
    <property type="term" value="P:cilium movement"/>
    <property type="evidence" value="ECO:0007669"/>
    <property type="project" value="UniProtKB-ARBA"/>
</dbReference>
<evidence type="ECO:0000256" key="5">
    <source>
        <dbReference type="ARBA" id="ARBA00023054"/>
    </source>
</evidence>
<feature type="coiled-coil region" evidence="9">
    <location>
        <begin position="402"/>
        <end position="436"/>
    </location>
</feature>
<accession>F6WXI8</accession>
<dbReference type="SMART" id="SM00320">
    <property type="entry name" value="WD40"/>
    <property type="match status" value="2"/>
</dbReference>
<evidence type="ECO:0000256" key="4">
    <source>
        <dbReference type="ARBA" id="ARBA00022737"/>
    </source>
</evidence>
<feature type="repeat" description="WD" evidence="8">
    <location>
        <begin position="197"/>
        <end position="228"/>
    </location>
</feature>
<evidence type="ECO:0000256" key="7">
    <source>
        <dbReference type="ARBA" id="ARBA00023273"/>
    </source>
</evidence>
<evidence type="ECO:0000256" key="1">
    <source>
        <dbReference type="ARBA" id="ARBA00004430"/>
    </source>
</evidence>
<comment type="subcellular location">
    <subcellularLocation>
        <location evidence="1">Cytoplasm</location>
        <location evidence="1">Cytoskeleton</location>
        <location evidence="1">Cilium axoneme</location>
    </subcellularLocation>
</comment>
<dbReference type="PANTHER" id="PTHR14885">
    <property type="entry name" value="CILIA- AND FLAGELLA-ASSOCIATED PROTEIN 43-RELATED"/>
    <property type="match status" value="1"/>
</dbReference>
<evidence type="ECO:0000256" key="8">
    <source>
        <dbReference type="PROSITE-ProRule" id="PRU00221"/>
    </source>
</evidence>
<dbReference type="eggNOG" id="KOG2106">
    <property type="taxonomic scope" value="Eukaryota"/>
</dbReference>
<keyword evidence="11" id="KW-1185">Reference proteome</keyword>
<sequence>MDDGEVVTVGADGYIRIWDFETIDTADIADDSGLLEIEPINELLVAKNVNLSSMVKIDDSSNSIWYAQDVQGAIWKLDLSFSNITQDPECLFSFHSGPIEGLAVSPLTYLMATTSRDCSVRIFDFASRCLLTQMRFRQGGTSVIWAPRVVNPKGGIIVVGFEDGVVRIMELFDPKGLAVFAGRGKVGEAEMRLMQAFKPHTAPVTALAYQRNGEILATGSKDQTIFFFVVEERYEPIGYIGVPGPVQQLQWTPPSHGDSKLMVLCENGYVLQVAAPALQEGNNLSSYEIKGLPSQCFHFLSIKSRILVGIFFHPGARRKLQEEQMEDLGGEMAEKGEAKEEEEEKEEPLPEIYIPKEPSPMLCGFYSSPGRFWLSLVGLEGEKVAEDIEDPDAYSIEGARRKKEHDQLMKEVEEIKARKREELKTLQVEFQELLKQNATLPEHMQLHRAPELIARSLSKDHIPCLNCTPDRSV</sequence>
<dbReference type="InterPro" id="IPR036322">
    <property type="entry name" value="WD40_repeat_dom_sf"/>
</dbReference>